<evidence type="ECO:0000313" key="2">
    <source>
        <dbReference type="Proteomes" id="UP000828390"/>
    </source>
</evidence>
<protein>
    <submittedName>
        <fullName evidence="1">Uncharacterized protein</fullName>
    </submittedName>
</protein>
<dbReference type="AlphaFoldDB" id="A0A9D4RZ66"/>
<keyword evidence="2" id="KW-1185">Reference proteome</keyword>
<dbReference type="Proteomes" id="UP000828390">
    <property type="component" value="Unassembled WGS sequence"/>
</dbReference>
<sequence>MPGHCHAAMASMERRFRKTKSSEYRLVDPDDRSAYLSVQSWKDNAVNPCINSTYAFAGKVMDAVKGMATILVLLVKLGYT</sequence>
<dbReference type="Gene3D" id="3.20.20.80">
    <property type="entry name" value="Glycosidases"/>
    <property type="match status" value="1"/>
</dbReference>
<evidence type="ECO:0000313" key="1">
    <source>
        <dbReference type="EMBL" id="KAH3883997.1"/>
    </source>
</evidence>
<accession>A0A9D4RZ66</accession>
<name>A0A9D4RZ66_DREPO</name>
<reference evidence="1" key="2">
    <citation type="submission" date="2020-11" db="EMBL/GenBank/DDBJ databases">
        <authorList>
            <person name="McCartney M.A."/>
            <person name="Auch B."/>
            <person name="Kono T."/>
            <person name="Mallez S."/>
            <person name="Becker A."/>
            <person name="Gohl D.M."/>
            <person name="Silverstein K.A.T."/>
            <person name="Koren S."/>
            <person name="Bechman K.B."/>
            <person name="Herman A."/>
            <person name="Abrahante J.E."/>
            <person name="Garbe J."/>
        </authorList>
    </citation>
    <scope>NUCLEOTIDE SEQUENCE</scope>
    <source>
        <strain evidence="1">Duluth1</strain>
        <tissue evidence="1">Whole animal</tissue>
    </source>
</reference>
<dbReference type="InterPro" id="IPR017853">
    <property type="entry name" value="GH"/>
</dbReference>
<reference evidence="1" key="1">
    <citation type="journal article" date="2019" name="bioRxiv">
        <title>The Genome of the Zebra Mussel, Dreissena polymorpha: A Resource for Invasive Species Research.</title>
        <authorList>
            <person name="McCartney M.A."/>
            <person name="Auch B."/>
            <person name="Kono T."/>
            <person name="Mallez S."/>
            <person name="Zhang Y."/>
            <person name="Obille A."/>
            <person name="Becker A."/>
            <person name="Abrahante J.E."/>
            <person name="Garbe J."/>
            <person name="Badalamenti J.P."/>
            <person name="Herman A."/>
            <person name="Mangelson H."/>
            <person name="Liachko I."/>
            <person name="Sullivan S."/>
            <person name="Sone E.D."/>
            <person name="Koren S."/>
            <person name="Silverstein K.A.T."/>
            <person name="Beckman K.B."/>
            <person name="Gohl D.M."/>
        </authorList>
    </citation>
    <scope>NUCLEOTIDE SEQUENCE</scope>
    <source>
        <strain evidence="1">Duluth1</strain>
        <tissue evidence="1">Whole animal</tissue>
    </source>
</reference>
<dbReference type="EMBL" id="JAIWYP010000001">
    <property type="protein sequence ID" value="KAH3883997.1"/>
    <property type="molecule type" value="Genomic_DNA"/>
</dbReference>
<dbReference type="SUPFAM" id="SSF51445">
    <property type="entry name" value="(Trans)glycosidases"/>
    <property type="match status" value="1"/>
</dbReference>
<organism evidence="1 2">
    <name type="scientific">Dreissena polymorpha</name>
    <name type="common">Zebra mussel</name>
    <name type="synonym">Mytilus polymorpha</name>
    <dbReference type="NCBI Taxonomy" id="45954"/>
    <lineage>
        <taxon>Eukaryota</taxon>
        <taxon>Metazoa</taxon>
        <taxon>Spiralia</taxon>
        <taxon>Lophotrochozoa</taxon>
        <taxon>Mollusca</taxon>
        <taxon>Bivalvia</taxon>
        <taxon>Autobranchia</taxon>
        <taxon>Heteroconchia</taxon>
        <taxon>Euheterodonta</taxon>
        <taxon>Imparidentia</taxon>
        <taxon>Neoheterodontei</taxon>
        <taxon>Myida</taxon>
        <taxon>Dreissenoidea</taxon>
        <taxon>Dreissenidae</taxon>
        <taxon>Dreissena</taxon>
    </lineage>
</organism>
<proteinExistence type="predicted"/>
<comment type="caution">
    <text evidence="1">The sequence shown here is derived from an EMBL/GenBank/DDBJ whole genome shotgun (WGS) entry which is preliminary data.</text>
</comment>
<gene>
    <name evidence="1" type="ORF">DPMN_007967</name>
</gene>